<comment type="caution">
    <text evidence="1">The sequence shown here is derived from an EMBL/GenBank/DDBJ whole genome shotgun (WGS) entry which is preliminary data.</text>
</comment>
<dbReference type="EMBL" id="QPGL01000002">
    <property type="protein sequence ID" value="RCS70463.1"/>
    <property type="molecule type" value="Genomic_DNA"/>
</dbReference>
<dbReference type="AlphaFoldDB" id="A0A368LJD6"/>
<sequence>MHLLFTRLSLNNIKANHERLSVPTEYTIEIIDNPYVGLNNYRVYEEFTKDVNGSFYYVPEIKRGDSTRFAEALNEALTAALTPVISSVTPNVVTANNKYQTVNVKLLNVSWTGSESVEFGDESGLRIPGVLGEFDGQLAAVSFNVARVLEAKCYNLYVSGADYQVESECALVVEESPVNIDSLLAELDRSFKLQISMTRLNLCCCIVSIL</sequence>
<reference evidence="1 2" key="1">
    <citation type="journal article" date="2017" name="Elife">
        <title>Extensive horizontal gene transfer in cheese-associated bacteria.</title>
        <authorList>
            <person name="Bonham K.S."/>
            <person name="Wolfe B.E."/>
            <person name="Dutton R.J."/>
        </authorList>
    </citation>
    <scope>NUCLEOTIDE SEQUENCE [LARGE SCALE GENOMIC DNA]</scope>
    <source>
        <strain evidence="1 2">JB196</strain>
    </source>
</reference>
<keyword evidence="2" id="KW-1185">Reference proteome</keyword>
<name>A0A368LJD6_9VIBR</name>
<gene>
    <name evidence="1" type="ORF">CIK83_13605</name>
</gene>
<accession>A0A368LJD6</accession>
<evidence type="ECO:0000313" key="1">
    <source>
        <dbReference type="EMBL" id="RCS70463.1"/>
    </source>
</evidence>
<organism evidence="1 2">
    <name type="scientific">Vibrio casei</name>
    <dbReference type="NCBI Taxonomy" id="673372"/>
    <lineage>
        <taxon>Bacteria</taxon>
        <taxon>Pseudomonadati</taxon>
        <taxon>Pseudomonadota</taxon>
        <taxon>Gammaproteobacteria</taxon>
        <taxon>Vibrionales</taxon>
        <taxon>Vibrionaceae</taxon>
        <taxon>Vibrio</taxon>
    </lineage>
</organism>
<dbReference type="RefSeq" id="WP_086960239.1">
    <property type="nucleotide sequence ID" value="NZ_AP018681.1"/>
</dbReference>
<protein>
    <submittedName>
        <fullName evidence="1">Uncharacterized protein</fullName>
    </submittedName>
</protein>
<proteinExistence type="predicted"/>
<evidence type="ECO:0000313" key="2">
    <source>
        <dbReference type="Proteomes" id="UP000252479"/>
    </source>
</evidence>
<dbReference type="Proteomes" id="UP000252479">
    <property type="component" value="Unassembled WGS sequence"/>
</dbReference>